<gene>
    <name evidence="2" type="ORF">SARC_00238</name>
</gene>
<keyword evidence="3" id="KW-1185">Reference proteome</keyword>
<evidence type="ECO:0000313" key="2">
    <source>
        <dbReference type="EMBL" id="KNC87667.1"/>
    </source>
</evidence>
<dbReference type="AlphaFoldDB" id="A0A0L0GF92"/>
<sequence>MFSFFSRKKKEEGFKSHVVSTGLAPVLEDEKHTLMTMYEGKMLIEKGKDWGFRPKYNRNILLMLIDEEMFLSLIRNVDSISTAIVAEEGLNQLAVDTDIPKESSKTKRFGKNKNEGSVYESDYHRALYKADRTDVRGAAEERLVKEVEEMLTTYSVLNPGLDLEIHHQFKSVSAAFRRDCNCPSREFHIVLGRKPVVPELTISDGAEVTIAIDDEVTDSHARRRRRPSLTSRYTQVSTMSRFTDGSRKEDKKNPIVSTGY</sequence>
<evidence type="ECO:0000256" key="1">
    <source>
        <dbReference type="SAM" id="MobiDB-lite"/>
    </source>
</evidence>
<proteinExistence type="predicted"/>
<organism evidence="2 3">
    <name type="scientific">Sphaeroforma arctica JP610</name>
    <dbReference type="NCBI Taxonomy" id="667725"/>
    <lineage>
        <taxon>Eukaryota</taxon>
        <taxon>Ichthyosporea</taxon>
        <taxon>Ichthyophonida</taxon>
        <taxon>Sphaeroforma</taxon>
    </lineage>
</organism>
<dbReference type="GeneID" id="25900742"/>
<protein>
    <submittedName>
        <fullName evidence="2">Uncharacterized protein</fullName>
    </submittedName>
</protein>
<dbReference type="EMBL" id="KQ241602">
    <property type="protein sequence ID" value="KNC87667.1"/>
    <property type="molecule type" value="Genomic_DNA"/>
</dbReference>
<evidence type="ECO:0000313" key="3">
    <source>
        <dbReference type="Proteomes" id="UP000054560"/>
    </source>
</evidence>
<feature type="region of interest" description="Disordered" evidence="1">
    <location>
        <begin position="238"/>
        <end position="260"/>
    </location>
</feature>
<dbReference type="RefSeq" id="XP_014161569.1">
    <property type="nucleotide sequence ID" value="XM_014306094.1"/>
</dbReference>
<reference evidence="2 3" key="1">
    <citation type="submission" date="2011-02" db="EMBL/GenBank/DDBJ databases">
        <title>The Genome Sequence of Sphaeroforma arctica JP610.</title>
        <authorList>
            <consortium name="The Broad Institute Genome Sequencing Platform"/>
            <person name="Russ C."/>
            <person name="Cuomo C."/>
            <person name="Young S.K."/>
            <person name="Zeng Q."/>
            <person name="Gargeya S."/>
            <person name="Alvarado L."/>
            <person name="Berlin A."/>
            <person name="Chapman S.B."/>
            <person name="Chen Z."/>
            <person name="Freedman E."/>
            <person name="Gellesch M."/>
            <person name="Goldberg J."/>
            <person name="Griggs A."/>
            <person name="Gujja S."/>
            <person name="Heilman E."/>
            <person name="Heiman D."/>
            <person name="Howarth C."/>
            <person name="Mehta T."/>
            <person name="Neiman D."/>
            <person name="Pearson M."/>
            <person name="Roberts A."/>
            <person name="Saif S."/>
            <person name="Shea T."/>
            <person name="Shenoy N."/>
            <person name="Sisk P."/>
            <person name="Stolte C."/>
            <person name="Sykes S."/>
            <person name="White J."/>
            <person name="Yandava C."/>
            <person name="Burger G."/>
            <person name="Gray M.W."/>
            <person name="Holland P.W.H."/>
            <person name="King N."/>
            <person name="Lang F.B.F."/>
            <person name="Roger A.J."/>
            <person name="Ruiz-Trillo I."/>
            <person name="Haas B."/>
            <person name="Nusbaum C."/>
            <person name="Birren B."/>
        </authorList>
    </citation>
    <scope>NUCLEOTIDE SEQUENCE [LARGE SCALE GENOMIC DNA]</scope>
    <source>
        <strain evidence="2 3">JP610</strain>
    </source>
</reference>
<dbReference type="Proteomes" id="UP000054560">
    <property type="component" value="Unassembled WGS sequence"/>
</dbReference>
<feature type="compositionally biased region" description="Basic and acidic residues" evidence="1">
    <location>
        <begin position="244"/>
        <end position="253"/>
    </location>
</feature>
<accession>A0A0L0GF92</accession>
<name>A0A0L0GF92_9EUKA</name>